<evidence type="ECO:0000259" key="2">
    <source>
        <dbReference type="PROSITE" id="PS50164"/>
    </source>
</evidence>
<dbReference type="Gene3D" id="3.40.1440.10">
    <property type="entry name" value="GIY-YIG endonuclease"/>
    <property type="match status" value="1"/>
</dbReference>
<dbReference type="AlphaFoldDB" id="A0A372LM40"/>
<name>A0A372LM40_9BACI</name>
<protein>
    <submittedName>
        <fullName evidence="3">GIY-YIG nuclease family protein</fullName>
    </submittedName>
</protein>
<reference evidence="3 4" key="1">
    <citation type="submission" date="2018-08" db="EMBL/GenBank/DDBJ databases">
        <title>Bacillus chawlae sp. nov., Bacillus glennii sp. nov., and Bacillus saganii sp. nov. Isolated from the Vehicle Assembly Building at Kennedy Space Center where the Viking Spacecraft were Assembled.</title>
        <authorList>
            <person name="Seuylemezian A."/>
            <person name="Vaishampayan P."/>
        </authorList>
    </citation>
    <scope>NUCLEOTIDE SEQUENCE [LARGE SCALE GENOMIC DNA]</scope>
    <source>
        <strain evidence="3 4">V47-23a</strain>
    </source>
</reference>
<dbReference type="CDD" id="cd10456">
    <property type="entry name" value="GIY-YIG_UPF0213"/>
    <property type="match status" value="1"/>
</dbReference>
<evidence type="ECO:0000256" key="1">
    <source>
        <dbReference type="ARBA" id="ARBA00007435"/>
    </source>
</evidence>
<evidence type="ECO:0000313" key="4">
    <source>
        <dbReference type="Proteomes" id="UP000264541"/>
    </source>
</evidence>
<dbReference type="OrthoDB" id="9807770at2"/>
<sequence length="95" mass="11140">MATNKHFFYVLRCKDDSLYAGYTNDLTKRIRLHNEGKGAKYTRGRGPVELVFSKEFPSKPEAMRAEYRFKQLTRPTKLEIIEKESDFFDVAAEEL</sequence>
<dbReference type="PANTHER" id="PTHR34477">
    <property type="entry name" value="UPF0213 PROTEIN YHBQ"/>
    <property type="match status" value="1"/>
</dbReference>
<dbReference type="Pfam" id="PF01541">
    <property type="entry name" value="GIY-YIG"/>
    <property type="match status" value="1"/>
</dbReference>
<dbReference type="SMART" id="SM00465">
    <property type="entry name" value="GIYc"/>
    <property type="match status" value="1"/>
</dbReference>
<gene>
    <name evidence="3" type="ORF">D0469_16640</name>
</gene>
<organism evidence="3 4">
    <name type="scientific">Peribacillus saganii</name>
    <dbReference type="NCBI Taxonomy" id="2303992"/>
    <lineage>
        <taxon>Bacteria</taxon>
        <taxon>Bacillati</taxon>
        <taxon>Bacillota</taxon>
        <taxon>Bacilli</taxon>
        <taxon>Bacillales</taxon>
        <taxon>Bacillaceae</taxon>
        <taxon>Peribacillus</taxon>
    </lineage>
</organism>
<dbReference type="InterPro" id="IPR050190">
    <property type="entry name" value="UPF0213_domain"/>
</dbReference>
<dbReference type="InterPro" id="IPR000305">
    <property type="entry name" value="GIY-YIG_endonuc"/>
</dbReference>
<comment type="similarity">
    <text evidence="1">Belongs to the UPF0213 family.</text>
</comment>
<evidence type="ECO:0000313" key="3">
    <source>
        <dbReference type="EMBL" id="RFU66934.1"/>
    </source>
</evidence>
<dbReference type="PANTHER" id="PTHR34477:SF1">
    <property type="entry name" value="UPF0213 PROTEIN YHBQ"/>
    <property type="match status" value="1"/>
</dbReference>
<dbReference type="PROSITE" id="PS50164">
    <property type="entry name" value="GIY_YIG"/>
    <property type="match status" value="1"/>
</dbReference>
<dbReference type="RefSeq" id="WP_117327846.1">
    <property type="nucleotide sequence ID" value="NZ_QVTE01000048.1"/>
</dbReference>
<keyword evidence="4" id="KW-1185">Reference proteome</keyword>
<feature type="domain" description="GIY-YIG" evidence="2">
    <location>
        <begin position="4"/>
        <end position="79"/>
    </location>
</feature>
<accession>A0A372LM40</accession>
<dbReference type="EMBL" id="QVTE01000048">
    <property type="protein sequence ID" value="RFU66934.1"/>
    <property type="molecule type" value="Genomic_DNA"/>
</dbReference>
<dbReference type="SUPFAM" id="SSF82771">
    <property type="entry name" value="GIY-YIG endonuclease"/>
    <property type="match status" value="1"/>
</dbReference>
<dbReference type="InterPro" id="IPR035901">
    <property type="entry name" value="GIY-YIG_endonuc_sf"/>
</dbReference>
<comment type="caution">
    <text evidence="3">The sequence shown here is derived from an EMBL/GenBank/DDBJ whole genome shotgun (WGS) entry which is preliminary data.</text>
</comment>
<dbReference type="Proteomes" id="UP000264541">
    <property type="component" value="Unassembled WGS sequence"/>
</dbReference>
<proteinExistence type="inferred from homology"/>